<evidence type="ECO:0000259" key="2">
    <source>
        <dbReference type="Pfam" id="PF12850"/>
    </source>
</evidence>
<dbReference type="Proteomes" id="UP000319576">
    <property type="component" value="Chromosome"/>
</dbReference>
<proteinExistence type="inferred from homology"/>
<dbReference type="CDD" id="cd00838">
    <property type="entry name" value="MPP_superfamily"/>
    <property type="match status" value="1"/>
</dbReference>
<dbReference type="Gene3D" id="3.60.21.10">
    <property type="match status" value="1"/>
</dbReference>
<name>A0A517XTQ5_9BACT</name>
<dbReference type="InterPro" id="IPR024654">
    <property type="entry name" value="Calcineurin-like_PHP_lpxH"/>
</dbReference>
<dbReference type="RefSeq" id="WP_145239244.1">
    <property type="nucleotide sequence ID" value="NZ_CP036273.1"/>
</dbReference>
<protein>
    <submittedName>
        <fullName evidence="3">Calcineurin-like phosphoesterase superfamily domain protein</fullName>
    </submittedName>
</protein>
<organism evidence="3 4">
    <name type="scientific">Urbifossiella limnaea</name>
    <dbReference type="NCBI Taxonomy" id="2528023"/>
    <lineage>
        <taxon>Bacteria</taxon>
        <taxon>Pseudomonadati</taxon>
        <taxon>Planctomycetota</taxon>
        <taxon>Planctomycetia</taxon>
        <taxon>Gemmatales</taxon>
        <taxon>Gemmataceae</taxon>
        <taxon>Urbifossiella</taxon>
    </lineage>
</organism>
<evidence type="ECO:0000313" key="3">
    <source>
        <dbReference type="EMBL" id="QDU20896.1"/>
    </source>
</evidence>
<dbReference type="EMBL" id="CP036273">
    <property type="protein sequence ID" value="QDU20896.1"/>
    <property type="molecule type" value="Genomic_DNA"/>
</dbReference>
<dbReference type="Pfam" id="PF12850">
    <property type="entry name" value="Metallophos_2"/>
    <property type="match status" value="1"/>
</dbReference>
<dbReference type="SUPFAM" id="SSF56300">
    <property type="entry name" value="Metallo-dependent phosphatases"/>
    <property type="match status" value="1"/>
</dbReference>
<sequence>MRIGVVTDIHDAAEELARALAVLRTERVDAVVCLGDATDQFGPRNRAAEVATLFRDAGAKLVWGNHDHGLCHDSDPVVKARYDADTLATFASASPRIELAGCHFSHVEPWIDAHDPAALWHFGGLPRTDEMLGKTFASFPHRAAFVGHHHCWFATTPTGRVSWDGSAPLRLAAEDRYLIVVAPIFQRSFAVVDTDRGVVIPHTLPDC</sequence>
<comment type="similarity">
    <text evidence="1">Belongs to the metallophosphoesterase superfamily. YfcE family.</text>
</comment>
<dbReference type="OrthoDB" id="276157at2"/>
<evidence type="ECO:0000313" key="4">
    <source>
        <dbReference type="Proteomes" id="UP000319576"/>
    </source>
</evidence>
<keyword evidence="4" id="KW-1185">Reference proteome</keyword>
<dbReference type="InterPro" id="IPR029052">
    <property type="entry name" value="Metallo-depent_PP-like"/>
</dbReference>
<accession>A0A517XTQ5</accession>
<dbReference type="AlphaFoldDB" id="A0A517XTQ5"/>
<feature type="domain" description="Calcineurin-like phosphoesterase" evidence="2">
    <location>
        <begin position="1"/>
        <end position="151"/>
    </location>
</feature>
<gene>
    <name evidence="3" type="ORF">ETAA1_28590</name>
</gene>
<reference evidence="3 4" key="1">
    <citation type="submission" date="2019-02" db="EMBL/GenBank/DDBJ databases">
        <title>Deep-cultivation of Planctomycetes and their phenomic and genomic characterization uncovers novel biology.</title>
        <authorList>
            <person name="Wiegand S."/>
            <person name="Jogler M."/>
            <person name="Boedeker C."/>
            <person name="Pinto D."/>
            <person name="Vollmers J."/>
            <person name="Rivas-Marin E."/>
            <person name="Kohn T."/>
            <person name="Peeters S.H."/>
            <person name="Heuer A."/>
            <person name="Rast P."/>
            <person name="Oberbeckmann S."/>
            <person name="Bunk B."/>
            <person name="Jeske O."/>
            <person name="Meyerdierks A."/>
            <person name="Storesund J.E."/>
            <person name="Kallscheuer N."/>
            <person name="Luecker S."/>
            <person name="Lage O.M."/>
            <person name="Pohl T."/>
            <person name="Merkel B.J."/>
            <person name="Hornburger P."/>
            <person name="Mueller R.-W."/>
            <person name="Bruemmer F."/>
            <person name="Labrenz M."/>
            <person name="Spormann A.M."/>
            <person name="Op den Camp H."/>
            <person name="Overmann J."/>
            <person name="Amann R."/>
            <person name="Jetten M.S.M."/>
            <person name="Mascher T."/>
            <person name="Medema M.H."/>
            <person name="Devos D.P."/>
            <person name="Kaster A.-K."/>
            <person name="Ovreas L."/>
            <person name="Rohde M."/>
            <person name="Galperin M.Y."/>
            <person name="Jogler C."/>
        </authorList>
    </citation>
    <scope>NUCLEOTIDE SEQUENCE [LARGE SCALE GENOMIC DNA]</scope>
    <source>
        <strain evidence="3 4">ETA_A1</strain>
    </source>
</reference>
<dbReference type="KEGG" id="uli:ETAA1_28590"/>
<evidence type="ECO:0000256" key="1">
    <source>
        <dbReference type="ARBA" id="ARBA00008950"/>
    </source>
</evidence>